<dbReference type="Gene3D" id="1.20.1720.10">
    <property type="entry name" value="Multidrug resistance protein D"/>
    <property type="match status" value="1"/>
</dbReference>
<dbReference type="PANTHER" id="PTHR23502">
    <property type="entry name" value="MAJOR FACILITATOR SUPERFAMILY"/>
    <property type="match status" value="1"/>
</dbReference>
<evidence type="ECO:0000256" key="1">
    <source>
        <dbReference type="ARBA" id="ARBA00004651"/>
    </source>
</evidence>
<evidence type="ECO:0000256" key="4">
    <source>
        <dbReference type="ARBA" id="ARBA00022475"/>
    </source>
</evidence>
<feature type="domain" description="Major facilitator superfamily (MFS) profile" evidence="9">
    <location>
        <begin position="1"/>
        <end position="394"/>
    </location>
</feature>
<feature type="transmembrane region" description="Helical" evidence="8">
    <location>
        <begin position="73"/>
        <end position="92"/>
    </location>
</feature>
<feature type="transmembrane region" description="Helical" evidence="8">
    <location>
        <begin position="39"/>
        <end position="61"/>
    </location>
</feature>
<dbReference type="SUPFAM" id="SSF103473">
    <property type="entry name" value="MFS general substrate transporter"/>
    <property type="match status" value="1"/>
</dbReference>
<dbReference type="GO" id="GO:0005886">
    <property type="term" value="C:plasma membrane"/>
    <property type="evidence" value="ECO:0007669"/>
    <property type="project" value="UniProtKB-SubCell"/>
</dbReference>
<keyword evidence="7 8" id="KW-0472">Membrane</keyword>
<proteinExistence type="inferred from homology"/>
<evidence type="ECO:0000256" key="5">
    <source>
        <dbReference type="ARBA" id="ARBA00022692"/>
    </source>
</evidence>
<feature type="transmembrane region" description="Helical" evidence="8">
    <location>
        <begin position="159"/>
        <end position="179"/>
    </location>
</feature>
<dbReference type="FunFam" id="1.20.1720.10:FF:000005">
    <property type="entry name" value="Bcr/CflA family efflux transporter"/>
    <property type="match status" value="1"/>
</dbReference>
<evidence type="ECO:0000259" key="9">
    <source>
        <dbReference type="PROSITE" id="PS50850"/>
    </source>
</evidence>
<dbReference type="PRINTS" id="PR01036">
    <property type="entry name" value="TCRTETB"/>
</dbReference>
<keyword evidence="5 8" id="KW-0812">Transmembrane</keyword>
<evidence type="ECO:0000313" key="10">
    <source>
        <dbReference type="EMBL" id="ADI37928.1"/>
    </source>
</evidence>
<dbReference type="InterPro" id="IPR020846">
    <property type="entry name" value="MFS_dom"/>
</dbReference>
<feature type="transmembrane region" description="Helical" evidence="8">
    <location>
        <begin position="245"/>
        <end position="263"/>
    </location>
</feature>
<dbReference type="PROSITE" id="PS50850">
    <property type="entry name" value="MFS"/>
    <property type="match status" value="1"/>
</dbReference>
<dbReference type="GO" id="GO:1990961">
    <property type="term" value="P:xenobiotic detoxification by transmembrane export across the plasma membrane"/>
    <property type="evidence" value="ECO:0007669"/>
    <property type="project" value="InterPro"/>
</dbReference>
<gene>
    <name evidence="10" type="ordered locus">wcw_0558</name>
</gene>
<evidence type="ECO:0000313" key="11">
    <source>
        <dbReference type="Proteomes" id="UP000001505"/>
    </source>
</evidence>
<feature type="transmembrane region" description="Helical" evidence="8">
    <location>
        <begin position="275"/>
        <end position="298"/>
    </location>
</feature>
<feature type="transmembrane region" description="Helical" evidence="8">
    <location>
        <begin position="98"/>
        <end position="119"/>
    </location>
</feature>
<dbReference type="InterPro" id="IPR011701">
    <property type="entry name" value="MFS"/>
</dbReference>
<dbReference type="PANTHER" id="PTHR23502:SF137">
    <property type="entry name" value="MAJOR FACILITATOR SUPERFAMILY (MFS) TRANSPORTER-RELATED"/>
    <property type="match status" value="1"/>
</dbReference>
<dbReference type="InterPro" id="IPR036259">
    <property type="entry name" value="MFS_trans_sf"/>
</dbReference>
<evidence type="ECO:0000256" key="3">
    <source>
        <dbReference type="ARBA" id="ARBA00022448"/>
    </source>
</evidence>
<evidence type="ECO:0000256" key="8">
    <source>
        <dbReference type="SAM" id="Phobius"/>
    </source>
</evidence>
<protein>
    <submittedName>
        <fullName evidence="10">Putative drug resistance permease, major facilitator superfamily, Bcr/CflA subfamily</fullName>
    </submittedName>
</protein>
<dbReference type="CDD" id="cd17320">
    <property type="entry name" value="MFS_MdfA_MDR_like"/>
    <property type="match status" value="1"/>
</dbReference>
<organism evidence="10 11">
    <name type="scientific">Waddlia chondrophila (strain ATCC VR-1470 / WSU 86-1044)</name>
    <dbReference type="NCBI Taxonomy" id="716544"/>
    <lineage>
        <taxon>Bacteria</taxon>
        <taxon>Pseudomonadati</taxon>
        <taxon>Chlamydiota</taxon>
        <taxon>Chlamydiia</taxon>
        <taxon>Parachlamydiales</taxon>
        <taxon>Waddliaceae</taxon>
        <taxon>Waddlia</taxon>
    </lineage>
</organism>
<dbReference type="EMBL" id="CP001928">
    <property type="protein sequence ID" value="ADI37928.1"/>
    <property type="molecule type" value="Genomic_DNA"/>
</dbReference>
<name>D6YUW7_WADCW</name>
<dbReference type="HOGENOM" id="CLU_001265_47_1_0"/>
<feature type="transmembrane region" description="Helical" evidence="8">
    <location>
        <begin position="304"/>
        <end position="324"/>
    </location>
</feature>
<feature type="transmembrane region" description="Helical" evidence="8">
    <location>
        <begin position="131"/>
        <end position="153"/>
    </location>
</feature>
<dbReference type="RefSeq" id="WP_013181653.1">
    <property type="nucleotide sequence ID" value="NC_014225.1"/>
</dbReference>
<comment type="subcellular location">
    <subcellularLocation>
        <location evidence="1">Cell membrane</location>
        <topology evidence="1">Multi-pass membrane protein</topology>
    </subcellularLocation>
</comment>
<dbReference type="GO" id="GO:0042910">
    <property type="term" value="F:xenobiotic transmembrane transporter activity"/>
    <property type="evidence" value="ECO:0007669"/>
    <property type="project" value="InterPro"/>
</dbReference>
<feature type="transmembrane region" description="Helical" evidence="8">
    <location>
        <begin position="371"/>
        <end position="389"/>
    </location>
</feature>
<dbReference type="Pfam" id="PF07690">
    <property type="entry name" value="MFS_1"/>
    <property type="match status" value="1"/>
</dbReference>
<dbReference type="Proteomes" id="UP000001505">
    <property type="component" value="Chromosome"/>
</dbReference>
<dbReference type="eggNOG" id="COG2814">
    <property type="taxonomic scope" value="Bacteria"/>
</dbReference>
<evidence type="ECO:0000256" key="7">
    <source>
        <dbReference type="ARBA" id="ARBA00023136"/>
    </source>
</evidence>
<reference evidence="10 11" key="1">
    <citation type="journal article" date="2010" name="PLoS ONE">
        <title>The Waddlia genome: a window into chlamydial biology.</title>
        <authorList>
            <person name="Bertelli C."/>
            <person name="Collyn F."/>
            <person name="Croxatto A."/>
            <person name="Ruckert C."/>
            <person name="Polkinghorne A."/>
            <person name="Kebbi-Beghdadi C."/>
            <person name="Goesmann A."/>
            <person name="Vaughan L."/>
            <person name="Greub G."/>
        </authorList>
    </citation>
    <scope>NUCLEOTIDE SEQUENCE [LARGE SCALE GENOMIC DNA]</scope>
    <source>
        <strain evidence="11">ATCC VR-1470 / WSU 86-1044</strain>
    </source>
</reference>
<dbReference type="AlphaFoldDB" id="D6YUW7"/>
<keyword evidence="11" id="KW-1185">Reference proteome</keyword>
<evidence type="ECO:0000256" key="6">
    <source>
        <dbReference type="ARBA" id="ARBA00022989"/>
    </source>
</evidence>
<evidence type="ECO:0000256" key="2">
    <source>
        <dbReference type="ARBA" id="ARBA00006236"/>
    </source>
</evidence>
<keyword evidence="3" id="KW-0813">Transport</keyword>
<dbReference type="InterPro" id="IPR004812">
    <property type="entry name" value="Efflux_drug-R_Bcr/CmlA"/>
</dbReference>
<feature type="transmembrane region" description="Helical" evidence="8">
    <location>
        <begin position="200"/>
        <end position="225"/>
    </location>
</feature>
<keyword evidence="6 8" id="KW-1133">Transmembrane helix</keyword>
<comment type="similarity">
    <text evidence="2">Belongs to the major facilitator superfamily. Bcr/CmlA family.</text>
</comment>
<dbReference type="NCBIfam" id="TIGR00710">
    <property type="entry name" value="efflux_Bcr_CflA"/>
    <property type="match status" value="1"/>
</dbReference>
<dbReference type="KEGG" id="wch:wcw_0558"/>
<accession>D6YUW7</accession>
<feature type="transmembrane region" description="Helical" evidence="8">
    <location>
        <begin position="336"/>
        <end position="359"/>
    </location>
</feature>
<keyword evidence="4" id="KW-1003">Cell membrane</keyword>
<sequence length="406" mass="43914">MKKIAISLCLIIGLVSLPQISETIYTPALPDVAKGLKASVHAVEASLSVYFLGFAFGVFLWGGCSDLIGRRKTLLIGLTIYIISCVACLISHRIDLLLVWRFFQAVGASVGSVITQTILRDVYEGKERSRLFATISAALSLSPAIGPVIGGLLSEDWGWRSNFAFLIALGSVLLAWAYLKLPETRPSHVELPGKREYQNLCRRMFSSTALWGHVLLIGATNGILFCFYQEAPFIFINQIGLSPKAYGLLGLVVASATVFSARLTYRLAGKYSQECLISSGAFTATIGAIALILLQQAGYFQIEGLTSVVFALFVTFVGVGMIIPNSLSIALKDYQAMVGTAGSIFGALYYLIISLATWGMSILHDGSALPLPLYLTLLCLLLLIGSFFIQQTLTVEEVIDQPEQSA</sequence>